<evidence type="ECO:0000256" key="16">
    <source>
        <dbReference type="ARBA" id="ARBA00049512"/>
    </source>
</evidence>
<dbReference type="SUPFAM" id="SSF81464">
    <property type="entry name" value="Cytochrome c oxidase subunit II-like, transmembrane region"/>
    <property type="match status" value="1"/>
</dbReference>
<feature type="domain" description="Cytochrome oxidase subunit II transmembrane region profile" evidence="20">
    <location>
        <begin position="1"/>
        <end position="91"/>
    </location>
</feature>
<comment type="function">
    <text evidence="17">Component of the cytochrome c oxidase, the last enzyme in the mitochondrial electron transport chain which drives oxidative phosphorylation. The respiratory chain contains 3 multisubunit complexes succinate dehydrogenase (complex II, CII), ubiquinol-cytochrome c oxidoreductase (cytochrome b-c1 complex, complex III, CIII) and cytochrome c oxidase (complex IV, CIV), that cooperate to transfer electrons derived from NADH and succinate to molecular oxygen, creating an electrochemical gradient over the inner membrane that drives transmembrane transport and the ATP synthase. Cytochrome c oxidase is the component of the respiratory chain that catalyzes the reduction of oxygen to water. Electrons originating from reduced cytochrome c in the intermembrane space (IMS) are transferred via the dinuclear copper A center (CU(A)) of subunit 2 and heme A of subunit 1 to the active site in subunit 1, a binuclear center (BNC) formed by heme A3 and copper B (CU(B)). The BNC reduces molecular oxygen to 2 water molecules using 4 electrons from cytochrome c in the IMS and 4 protons from the mitochondrial matrix.</text>
</comment>
<dbReference type="GO" id="GO:0004129">
    <property type="term" value="F:cytochrome-c oxidase activity"/>
    <property type="evidence" value="ECO:0007669"/>
    <property type="project" value="UniProtKB-EC"/>
</dbReference>
<reference evidence="21" key="1">
    <citation type="journal article" date="2018" name="Mol. Phylogenet. Evol.">
        <title>Phylogeny, evolution and mitochondrial gene order rearrangement in scale worms (Aphroditiformia, Annelida).</title>
        <authorList>
            <person name="Zhang Y."/>
            <person name="Sun J."/>
            <person name="Rouse G.W."/>
            <person name="Wiklund H."/>
            <person name="Pleijel F."/>
            <person name="Watanabe H.K."/>
            <person name="Chen C."/>
            <person name="Qian P.-Y."/>
            <person name="Qiu J.-W."/>
        </authorList>
    </citation>
    <scope>NUCLEOTIDE SEQUENCE</scope>
</reference>
<dbReference type="NCBIfam" id="TIGR02866">
    <property type="entry name" value="CoxB"/>
    <property type="match status" value="1"/>
</dbReference>
<dbReference type="PROSITE" id="PS50857">
    <property type="entry name" value="COX2_CUA"/>
    <property type="match status" value="1"/>
</dbReference>
<comment type="cofactor">
    <cofactor evidence="17">
        <name>Cu cation</name>
        <dbReference type="ChEBI" id="CHEBI:23378"/>
    </cofactor>
    <text evidence="17">Binds a copper A center.</text>
</comment>
<name>A0A343W6D1_9ANNE</name>
<dbReference type="InterPro" id="IPR034210">
    <property type="entry name" value="CcO_II_C"/>
</dbReference>
<evidence type="ECO:0000256" key="14">
    <source>
        <dbReference type="ARBA" id="ARBA00023128"/>
    </source>
</evidence>
<dbReference type="InterPro" id="IPR008972">
    <property type="entry name" value="Cupredoxin"/>
</dbReference>
<keyword evidence="7 17" id="KW-0479">Metal-binding</keyword>
<proteinExistence type="inferred from homology"/>
<feature type="domain" description="Cytochrome oxidase subunit II copper A binding" evidence="19">
    <location>
        <begin position="92"/>
        <end position="225"/>
    </location>
</feature>
<dbReference type="PANTHER" id="PTHR22888:SF9">
    <property type="entry name" value="CYTOCHROME C OXIDASE SUBUNIT 2"/>
    <property type="match status" value="1"/>
</dbReference>
<evidence type="ECO:0000259" key="20">
    <source>
        <dbReference type="PROSITE" id="PS50999"/>
    </source>
</evidence>
<keyword evidence="8 17" id="KW-0999">Mitochondrion inner membrane</keyword>
<dbReference type="InterPro" id="IPR011759">
    <property type="entry name" value="Cyt_c_oxidase_su2_TM_dom"/>
</dbReference>
<evidence type="ECO:0000256" key="1">
    <source>
        <dbReference type="ARBA" id="ARBA00004448"/>
    </source>
</evidence>
<dbReference type="InterPro" id="IPR014222">
    <property type="entry name" value="Cyt_c_oxidase_su2"/>
</dbReference>
<dbReference type="InterPro" id="IPR036257">
    <property type="entry name" value="Cyt_c_oxidase_su2_TM_sf"/>
</dbReference>
<keyword evidence="14 17" id="KW-0496">Mitochondrion</keyword>
<evidence type="ECO:0000256" key="12">
    <source>
        <dbReference type="ARBA" id="ARBA00022989"/>
    </source>
</evidence>
<evidence type="ECO:0000256" key="13">
    <source>
        <dbReference type="ARBA" id="ARBA00023008"/>
    </source>
</evidence>
<keyword evidence="15 17" id="KW-0472">Membrane</keyword>
<dbReference type="InterPro" id="IPR045187">
    <property type="entry name" value="CcO_II"/>
</dbReference>
<evidence type="ECO:0000256" key="18">
    <source>
        <dbReference type="SAM" id="Phobius"/>
    </source>
</evidence>
<dbReference type="GO" id="GO:0005743">
    <property type="term" value="C:mitochondrial inner membrane"/>
    <property type="evidence" value="ECO:0007669"/>
    <property type="project" value="UniProtKB-SubCell"/>
</dbReference>
<dbReference type="GO" id="GO:0005507">
    <property type="term" value="F:copper ion binding"/>
    <property type="evidence" value="ECO:0007669"/>
    <property type="project" value="InterPro"/>
</dbReference>
<evidence type="ECO:0000256" key="3">
    <source>
        <dbReference type="ARBA" id="ARBA00015946"/>
    </source>
</evidence>
<keyword evidence="4 17" id="KW-0813">Transport</keyword>
<keyword evidence="10" id="KW-1278">Translocase</keyword>
<dbReference type="SUPFAM" id="SSF49503">
    <property type="entry name" value="Cupredoxins"/>
    <property type="match status" value="1"/>
</dbReference>
<dbReference type="PANTHER" id="PTHR22888">
    <property type="entry name" value="CYTOCHROME C OXIDASE, SUBUNIT II"/>
    <property type="match status" value="1"/>
</dbReference>
<evidence type="ECO:0000259" key="19">
    <source>
        <dbReference type="PROSITE" id="PS50857"/>
    </source>
</evidence>
<organism evidence="21">
    <name type="scientific">Panthalis oerstedi</name>
    <dbReference type="NCBI Taxonomy" id="318815"/>
    <lineage>
        <taxon>Eukaryota</taxon>
        <taxon>Metazoa</taxon>
        <taxon>Spiralia</taxon>
        <taxon>Lophotrochozoa</taxon>
        <taxon>Annelida</taxon>
        <taxon>Polychaeta</taxon>
        <taxon>Errantia</taxon>
        <taxon>Phyllodocida</taxon>
        <taxon>Acoetidae</taxon>
        <taxon>Panthalis</taxon>
    </lineage>
</organism>
<dbReference type="PROSITE" id="PS50999">
    <property type="entry name" value="COX2_TM"/>
    <property type="match status" value="1"/>
</dbReference>
<evidence type="ECO:0000256" key="11">
    <source>
        <dbReference type="ARBA" id="ARBA00022982"/>
    </source>
</evidence>
<dbReference type="InterPro" id="IPR002429">
    <property type="entry name" value="CcO_II-like_C"/>
</dbReference>
<evidence type="ECO:0000256" key="8">
    <source>
        <dbReference type="ARBA" id="ARBA00022792"/>
    </source>
</evidence>
<keyword evidence="13 17" id="KW-0186">Copper</keyword>
<accession>A0A343W6D1</accession>
<feature type="transmembrane region" description="Helical" evidence="18">
    <location>
        <begin position="64"/>
        <end position="87"/>
    </location>
</feature>
<dbReference type="EMBL" id="KY753832">
    <property type="protein sequence ID" value="AVW86153.1"/>
    <property type="molecule type" value="Genomic_DNA"/>
</dbReference>
<dbReference type="FunFam" id="2.60.40.420:FF:000001">
    <property type="entry name" value="Cytochrome c oxidase subunit 2"/>
    <property type="match status" value="1"/>
</dbReference>
<evidence type="ECO:0000256" key="9">
    <source>
        <dbReference type="ARBA" id="ARBA00022842"/>
    </source>
</evidence>
<evidence type="ECO:0000256" key="15">
    <source>
        <dbReference type="ARBA" id="ARBA00023136"/>
    </source>
</evidence>
<dbReference type="PROSITE" id="PS00078">
    <property type="entry name" value="COX2"/>
    <property type="match status" value="1"/>
</dbReference>
<dbReference type="CDD" id="cd13912">
    <property type="entry name" value="CcO_II_C"/>
    <property type="match status" value="1"/>
</dbReference>
<dbReference type="Pfam" id="PF02790">
    <property type="entry name" value="COX2_TM"/>
    <property type="match status" value="1"/>
</dbReference>
<keyword evidence="9" id="KW-0460">Magnesium</keyword>
<comment type="subcellular location">
    <subcellularLocation>
        <location evidence="1 17">Mitochondrion inner membrane</location>
        <topology evidence="1 17">Multi-pass membrane protein</topology>
    </subcellularLocation>
</comment>
<evidence type="ECO:0000313" key="21">
    <source>
        <dbReference type="EMBL" id="AVW86153.1"/>
    </source>
</evidence>
<evidence type="ECO:0000256" key="2">
    <source>
        <dbReference type="ARBA" id="ARBA00007866"/>
    </source>
</evidence>
<keyword evidence="5 17" id="KW-0679">Respiratory chain</keyword>
<keyword evidence="11 17" id="KW-0249">Electron transport</keyword>
<geneLocation type="mitochondrion" evidence="21"/>
<evidence type="ECO:0000256" key="5">
    <source>
        <dbReference type="ARBA" id="ARBA00022660"/>
    </source>
</evidence>
<evidence type="ECO:0000256" key="17">
    <source>
        <dbReference type="RuleBase" id="RU000457"/>
    </source>
</evidence>
<comment type="similarity">
    <text evidence="2 17">Belongs to the cytochrome c oxidase subunit 2 family.</text>
</comment>
<dbReference type="Gene3D" id="1.10.287.90">
    <property type="match status" value="1"/>
</dbReference>
<dbReference type="Gene3D" id="2.60.40.420">
    <property type="entry name" value="Cupredoxins - blue copper proteins"/>
    <property type="match status" value="1"/>
</dbReference>
<comment type="catalytic activity">
    <reaction evidence="16">
        <text>4 Fe(II)-[cytochrome c] + O2 + 8 H(+)(in) = 4 Fe(III)-[cytochrome c] + 2 H2O + 4 H(+)(out)</text>
        <dbReference type="Rhea" id="RHEA:11436"/>
        <dbReference type="Rhea" id="RHEA-COMP:10350"/>
        <dbReference type="Rhea" id="RHEA-COMP:14399"/>
        <dbReference type="ChEBI" id="CHEBI:15377"/>
        <dbReference type="ChEBI" id="CHEBI:15378"/>
        <dbReference type="ChEBI" id="CHEBI:15379"/>
        <dbReference type="ChEBI" id="CHEBI:29033"/>
        <dbReference type="ChEBI" id="CHEBI:29034"/>
        <dbReference type="EC" id="7.1.1.9"/>
    </reaction>
    <physiologicalReaction direction="left-to-right" evidence="16">
        <dbReference type="Rhea" id="RHEA:11437"/>
    </physiologicalReaction>
</comment>
<gene>
    <name evidence="21" type="primary">COX2</name>
</gene>
<dbReference type="AlphaFoldDB" id="A0A343W6D1"/>
<dbReference type="PRINTS" id="PR01166">
    <property type="entry name" value="CYCOXIDASEII"/>
</dbReference>
<sequence>MSAWGQLYFQDAASPIMSQLIYFHDHAMLLITLIIAMVSYAILSLMMNKLISTNVFEAQEIETIWTVLPAFTLLFLALPSLRLLYLMDEVTDPSFTMKTVGHQWYWSYEYSDFTNVEFDSYMIPTDDLLMGQFRLLEVDNRAVLPMLTEIRILVTAADVIHAWTVPSLGIKVDAIPGRLNQLGVFITRPGVFYGQCSEICGANHSFMPIAIEAVDFASFTNWISTLSKE</sequence>
<keyword evidence="12 18" id="KW-1133">Transmembrane helix</keyword>
<dbReference type="GO" id="GO:0042773">
    <property type="term" value="P:ATP synthesis coupled electron transport"/>
    <property type="evidence" value="ECO:0007669"/>
    <property type="project" value="TreeGrafter"/>
</dbReference>
<evidence type="ECO:0000256" key="6">
    <source>
        <dbReference type="ARBA" id="ARBA00022692"/>
    </source>
</evidence>
<evidence type="ECO:0000256" key="7">
    <source>
        <dbReference type="ARBA" id="ARBA00022723"/>
    </source>
</evidence>
<dbReference type="FunFam" id="1.10.287.90:FF:000001">
    <property type="entry name" value="Cytochrome c oxidase subunit 2"/>
    <property type="match status" value="1"/>
</dbReference>
<keyword evidence="6 17" id="KW-0812">Transmembrane</keyword>
<dbReference type="InterPro" id="IPR001505">
    <property type="entry name" value="Copper_CuA"/>
</dbReference>
<protein>
    <recommendedName>
        <fullName evidence="3 17">Cytochrome c oxidase subunit 2</fullName>
    </recommendedName>
</protein>
<dbReference type="GO" id="GO:0016491">
    <property type="term" value="F:oxidoreductase activity"/>
    <property type="evidence" value="ECO:0007669"/>
    <property type="project" value="InterPro"/>
</dbReference>
<evidence type="ECO:0000256" key="10">
    <source>
        <dbReference type="ARBA" id="ARBA00022967"/>
    </source>
</evidence>
<dbReference type="Pfam" id="PF00116">
    <property type="entry name" value="COX2"/>
    <property type="match status" value="1"/>
</dbReference>
<evidence type="ECO:0000256" key="4">
    <source>
        <dbReference type="ARBA" id="ARBA00022448"/>
    </source>
</evidence>
<feature type="transmembrane region" description="Helical" evidence="18">
    <location>
        <begin position="20"/>
        <end position="43"/>
    </location>
</feature>